<dbReference type="Proteomes" id="UP000617734">
    <property type="component" value="Unassembled WGS sequence"/>
</dbReference>
<accession>A0A919FB83</accession>
<keyword evidence="1" id="KW-1133">Transmembrane helix</keyword>
<keyword evidence="1" id="KW-0812">Transmembrane</keyword>
<dbReference type="GeneID" id="95350890"/>
<organism evidence="2 3">
    <name type="scientific">Kitasatospora indigofera</name>
    <dbReference type="NCBI Taxonomy" id="67307"/>
    <lineage>
        <taxon>Bacteria</taxon>
        <taxon>Bacillati</taxon>
        <taxon>Actinomycetota</taxon>
        <taxon>Actinomycetes</taxon>
        <taxon>Kitasatosporales</taxon>
        <taxon>Streptomycetaceae</taxon>
        <taxon>Kitasatospora</taxon>
    </lineage>
</organism>
<evidence type="ECO:0000313" key="3">
    <source>
        <dbReference type="Proteomes" id="UP000617734"/>
    </source>
</evidence>
<evidence type="ECO:0000256" key="1">
    <source>
        <dbReference type="SAM" id="Phobius"/>
    </source>
</evidence>
<gene>
    <name evidence="2" type="ORF">GCM10018781_03530</name>
</gene>
<name>A0A919FB83_9ACTN</name>
<dbReference type="EMBL" id="BNBO01000001">
    <property type="protein sequence ID" value="GHH59752.1"/>
    <property type="molecule type" value="Genomic_DNA"/>
</dbReference>
<keyword evidence="3" id="KW-1185">Reference proteome</keyword>
<reference evidence="2" key="1">
    <citation type="journal article" date="2014" name="Int. J. Syst. Evol. Microbiol.">
        <title>Complete genome sequence of Corynebacterium casei LMG S-19264T (=DSM 44701T), isolated from a smear-ripened cheese.</title>
        <authorList>
            <consortium name="US DOE Joint Genome Institute (JGI-PGF)"/>
            <person name="Walter F."/>
            <person name="Albersmeier A."/>
            <person name="Kalinowski J."/>
            <person name="Ruckert C."/>
        </authorList>
    </citation>
    <scope>NUCLEOTIDE SEQUENCE</scope>
    <source>
        <strain evidence="2">JCM 4646</strain>
    </source>
</reference>
<proteinExistence type="predicted"/>
<evidence type="ECO:0008006" key="4">
    <source>
        <dbReference type="Google" id="ProtNLM"/>
    </source>
</evidence>
<sequence>MAPKSRDAAGRAFRTTLGTHVRRAAGREPNPLGRRSDTQLSRLVVALTVALLLSFALALLTALAVLRVGQREARYEGQHHHRVTATTVAAAVADTTGSRSGVGGFHTQAMWQFPPGVRGSGPVEVGSAVPAGTEIRIWVDDHGRRVSAPRPGTEIATTAVLTGTGAMTLLSGAVLAAYWLGNRRIDRGTAAAWAKEWEGVEPEWSGRPRRQGSGEQ</sequence>
<protein>
    <recommendedName>
        <fullName evidence="4">Integral membrane protein</fullName>
    </recommendedName>
</protein>
<feature type="transmembrane region" description="Helical" evidence="1">
    <location>
        <begin position="155"/>
        <end position="180"/>
    </location>
</feature>
<feature type="transmembrane region" description="Helical" evidence="1">
    <location>
        <begin position="43"/>
        <end position="66"/>
    </location>
</feature>
<keyword evidence="1" id="KW-0472">Membrane</keyword>
<dbReference type="AlphaFoldDB" id="A0A919FB83"/>
<evidence type="ECO:0000313" key="2">
    <source>
        <dbReference type="EMBL" id="GHH59752.1"/>
    </source>
</evidence>
<reference evidence="2" key="2">
    <citation type="submission" date="2020-09" db="EMBL/GenBank/DDBJ databases">
        <authorList>
            <person name="Sun Q."/>
            <person name="Ohkuma M."/>
        </authorList>
    </citation>
    <scope>NUCLEOTIDE SEQUENCE</scope>
    <source>
        <strain evidence="2">JCM 4646</strain>
    </source>
</reference>
<dbReference type="PANTHER" id="PTHR42305:SF1">
    <property type="entry name" value="MEMBRANE PROTEIN RV1733C-RELATED"/>
    <property type="match status" value="1"/>
</dbReference>
<comment type="caution">
    <text evidence="2">The sequence shown here is derived from an EMBL/GenBank/DDBJ whole genome shotgun (WGS) entry which is preliminary data.</text>
</comment>
<dbReference type="InterPro" id="IPR039708">
    <property type="entry name" value="MT1774/Rv1733c-like"/>
</dbReference>
<dbReference type="RefSeq" id="WP_190208917.1">
    <property type="nucleotide sequence ID" value="NZ_BNBO01000001.1"/>
</dbReference>
<dbReference type="PANTHER" id="PTHR42305">
    <property type="entry name" value="MEMBRANE PROTEIN RV1733C-RELATED"/>
    <property type="match status" value="1"/>
</dbReference>